<comment type="caution">
    <text evidence="7">The sequence shown here is derived from an EMBL/GenBank/DDBJ whole genome shotgun (WGS) entry which is preliminary data.</text>
</comment>
<evidence type="ECO:0000313" key="7">
    <source>
        <dbReference type="EMBL" id="TWU30582.1"/>
    </source>
</evidence>
<keyword evidence="8" id="KW-1185">Reference proteome</keyword>
<evidence type="ECO:0000256" key="5">
    <source>
        <dbReference type="ARBA" id="ARBA00023136"/>
    </source>
</evidence>
<keyword evidence="3 6" id="KW-0812">Transmembrane</keyword>
<protein>
    <submittedName>
        <fullName evidence="7">Oxaloacetate decarboxylase subunit gamma</fullName>
    </submittedName>
</protein>
<dbReference type="GO" id="GO:0005886">
    <property type="term" value="C:plasma membrane"/>
    <property type="evidence" value="ECO:0007669"/>
    <property type="project" value="UniProtKB-SubCell"/>
</dbReference>
<gene>
    <name evidence="7" type="ORF">Poly41_66770</name>
</gene>
<evidence type="ECO:0000256" key="4">
    <source>
        <dbReference type="ARBA" id="ARBA00022989"/>
    </source>
</evidence>
<keyword evidence="2" id="KW-1003">Cell membrane</keyword>
<dbReference type="GO" id="GO:0015081">
    <property type="term" value="F:sodium ion transmembrane transporter activity"/>
    <property type="evidence" value="ECO:0007669"/>
    <property type="project" value="InterPro"/>
</dbReference>
<dbReference type="EMBL" id="SJPV01000022">
    <property type="protein sequence ID" value="TWU30582.1"/>
    <property type="molecule type" value="Genomic_DNA"/>
</dbReference>
<evidence type="ECO:0000256" key="2">
    <source>
        <dbReference type="ARBA" id="ARBA00022475"/>
    </source>
</evidence>
<comment type="subcellular location">
    <subcellularLocation>
        <location evidence="1">Cell membrane</location>
    </subcellularLocation>
</comment>
<evidence type="ECO:0000256" key="6">
    <source>
        <dbReference type="SAM" id="Phobius"/>
    </source>
</evidence>
<dbReference type="GO" id="GO:0036376">
    <property type="term" value="P:sodium ion export across plasma membrane"/>
    <property type="evidence" value="ECO:0007669"/>
    <property type="project" value="InterPro"/>
</dbReference>
<reference evidence="7 8" key="1">
    <citation type="submission" date="2019-02" db="EMBL/GenBank/DDBJ databases">
        <title>Deep-cultivation of Planctomycetes and their phenomic and genomic characterization uncovers novel biology.</title>
        <authorList>
            <person name="Wiegand S."/>
            <person name="Jogler M."/>
            <person name="Boedeker C."/>
            <person name="Pinto D."/>
            <person name="Vollmers J."/>
            <person name="Rivas-Marin E."/>
            <person name="Kohn T."/>
            <person name="Peeters S.H."/>
            <person name="Heuer A."/>
            <person name="Rast P."/>
            <person name="Oberbeckmann S."/>
            <person name="Bunk B."/>
            <person name="Jeske O."/>
            <person name="Meyerdierks A."/>
            <person name="Storesund J.E."/>
            <person name="Kallscheuer N."/>
            <person name="Luecker S."/>
            <person name="Lage O.M."/>
            <person name="Pohl T."/>
            <person name="Merkel B.J."/>
            <person name="Hornburger P."/>
            <person name="Mueller R.-W."/>
            <person name="Bruemmer F."/>
            <person name="Labrenz M."/>
            <person name="Spormann A.M."/>
            <person name="Op Den Camp H."/>
            <person name="Overmann J."/>
            <person name="Amann R."/>
            <person name="Jetten M.S.M."/>
            <person name="Mascher T."/>
            <person name="Medema M.H."/>
            <person name="Devos D.P."/>
            <person name="Kaster A.-K."/>
            <person name="Ovreas L."/>
            <person name="Rohde M."/>
            <person name="Galperin M.Y."/>
            <person name="Jogler C."/>
        </authorList>
    </citation>
    <scope>NUCLEOTIDE SEQUENCE [LARGE SCALE GENOMIC DNA]</scope>
    <source>
        <strain evidence="7 8">Poly41</strain>
    </source>
</reference>
<evidence type="ECO:0000313" key="8">
    <source>
        <dbReference type="Proteomes" id="UP000319143"/>
    </source>
</evidence>
<keyword evidence="4 6" id="KW-1133">Transmembrane helix</keyword>
<dbReference type="Proteomes" id="UP000319143">
    <property type="component" value="Unassembled WGS sequence"/>
</dbReference>
<dbReference type="InterPro" id="IPR005899">
    <property type="entry name" value="Na_pump_deCOase"/>
</dbReference>
<proteinExistence type="predicted"/>
<organism evidence="7 8">
    <name type="scientific">Novipirellula artificiosorum</name>
    <dbReference type="NCBI Taxonomy" id="2528016"/>
    <lineage>
        <taxon>Bacteria</taxon>
        <taxon>Pseudomonadati</taxon>
        <taxon>Planctomycetota</taxon>
        <taxon>Planctomycetia</taxon>
        <taxon>Pirellulales</taxon>
        <taxon>Pirellulaceae</taxon>
        <taxon>Novipirellula</taxon>
    </lineage>
</organism>
<keyword evidence="5 6" id="KW-0472">Membrane</keyword>
<accession>A0A5C6D0Z6</accession>
<dbReference type="AlphaFoldDB" id="A0A5C6D0Z6"/>
<evidence type="ECO:0000256" key="1">
    <source>
        <dbReference type="ARBA" id="ARBA00004236"/>
    </source>
</evidence>
<name>A0A5C6D0Z6_9BACT</name>
<dbReference type="RefSeq" id="WP_146531346.1">
    <property type="nucleotide sequence ID" value="NZ_SJPV01000022.1"/>
</dbReference>
<dbReference type="Pfam" id="PF04277">
    <property type="entry name" value="OAD_gamma"/>
    <property type="match status" value="1"/>
</dbReference>
<dbReference type="OrthoDB" id="9983980at2"/>
<feature type="transmembrane region" description="Helical" evidence="6">
    <location>
        <begin position="6"/>
        <end position="28"/>
    </location>
</feature>
<evidence type="ECO:0000256" key="3">
    <source>
        <dbReference type="ARBA" id="ARBA00022692"/>
    </source>
</evidence>
<sequence>MEQLMIALIGMAGVYLFLVVLVGVIQWITRVFPPADRLPTSPHDALASRGGTDKKLVAVIQAAITAFEADRH</sequence>